<feature type="transmembrane region" description="Helical" evidence="10">
    <location>
        <begin position="270"/>
        <end position="293"/>
    </location>
</feature>
<protein>
    <recommendedName>
        <fullName evidence="12">Protein kinase domain-containing protein</fullName>
    </recommendedName>
</protein>
<dbReference type="EMBL" id="JAMYWD010000010">
    <property type="protein sequence ID" value="KAJ4958667.1"/>
    <property type="molecule type" value="Genomic_DNA"/>
</dbReference>
<feature type="signal peptide" evidence="11">
    <location>
        <begin position="1"/>
        <end position="21"/>
    </location>
</feature>
<sequence>MVPIFQGFWAFVFAILISVSAKTDEPDVSALNVMYTSLNSPHQLSGWKSSGGDPCGKSWEGIKCSGSSVTEIDLSDLGLTGSMGYQLSSLTSVIDFDMSKNKLKGNIPYQLPPNAVRINLAGNGFTGSVPYSISQMADLKELNLAHNKLNGQLSDMFGKLSKLTLMDLSSNSLSGNLPQSFGSLSSLSTLYLQDNQFTGPINVLARIPLDDLNVKNNKFSGWIPTELKDINNIETGGNSWSSGPAPPPPPGTTAIPNRHENSSDFNKSGLSGLAIGGILMGILIALVILMALFSRKSSSSSHYLDDEKLSHCRPFTPLVSHELSNSRHYPPPPKIFKDRRSLDSSSSIDMKSLQTSPSFHPKPPPSDLVKPLNESEFANRLGRRSTSVCATVFTLADLQAATGNFATGRLLGEGTVGRVYRAKYADGKVLAVKKIDSALLQSAGPDKFSEIISNISKLHHPNIAELVGHCSEQGHNLLVYEYFRNGSLHEFLHLSDDYSKPLTWNTRIRIALGTARAVEYLHEICSPSCMHKNIKSANIVLDAELNPCLLDCGLANLYQRTSVNLGIGYNAPECTKPSAYTLKSDVYSFGVVMLELLTGRVPYDSSKPRMEQSLVRWASPQLHNIDALAKMVDPGLHGLYPPKSLSRFADVIALCVQSEPEFRPPMSEVVQALVRLVQRSSMNKRGDDASASRRMDDDYF</sequence>
<evidence type="ECO:0000256" key="1">
    <source>
        <dbReference type="ARBA" id="ARBA00004370"/>
    </source>
</evidence>
<evidence type="ECO:0000256" key="11">
    <source>
        <dbReference type="SAM" id="SignalP"/>
    </source>
</evidence>
<dbReference type="GO" id="GO:0005524">
    <property type="term" value="F:ATP binding"/>
    <property type="evidence" value="ECO:0007669"/>
    <property type="project" value="InterPro"/>
</dbReference>
<evidence type="ECO:0000259" key="12">
    <source>
        <dbReference type="PROSITE" id="PS50011"/>
    </source>
</evidence>
<gene>
    <name evidence="13" type="ORF">NE237_025778</name>
</gene>
<keyword evidence="2" id="KW-0433">Leucine-rich repeat</keyword>
<dbReference type="InterPro" id="IPR001611">
    <property type="entry name" value="Leu-rich_rpt"/>
</dbReference>
<accession>A0A9Q0K0V0</accession>
<dbReference type="PANTHER" id="PTHR48007:SF13">
    <property type="entry name" value="PROTEIN STRUBBELIG-RECEPTOR FAMILY 4"/>
    <property type="match status" value="1"/>
</dbReference>
<evidence type="ECO:0000256" key="6">
    <source>
        <dbReference type="ARBA" id="ARBA00022989"/>
    </source>
</evidence>
<keyword evidence="7 10" id="KW-0472">Membrane</keyword>
<evidence type="ECO:0000256" key="4">
    <source>
        <dbReference type="ARBA" id="ARBA00022729"/>
    </source>
</evidence>
<dbReference type="InterPro" id="IPR001245">
    <property type="entry name" value="Ser-Thr/Tyr_kinase_cat_dom"/>
</dbReference>
<dbReference type="SMART" id="SM00220">
    <property type="entry name" value="S_TKc"/>
    <property type="match status" value="1"/>
</dbReference>
<dbReference type="InterPro" id="IPR046959">
    <property type="entry name" value="PRK1-6/SRF4-like"/>
</dbReference>
<keyword evidence="14" id="KW-1185">Reference proteome</keyword>
<dbReference type="PROSITE" id="PS50011">
    <property type="entry name" value="PROTEIN_KINASE_DOM"/>
    <property type="match status" value="1"/>
</dbReference>
<evidence type="ECO:0000256" key="7">
    <source>
        <dbReference type="ARBA" id="ARBA00023136"/>
    </source>
</evidence>
<keyword evidence="8" id="KW-0675">Receptor</keyword>
<evidence type="ECO:0000256" key="3">
    <source>
        <dbReference type="ARBA" id="ARBA00022692"/>
    </source>
</evidence>
<feature type="domain" description="Protein kinase" evidence="12">
    <location>
        <begin position="405"/>
        <end position="676"/>
    </location>
</feature>
<organism evidence="13 14">
    <name type="scientific">Protea cynaroides</name>
    <dbReference type="NCBI Taxonomy" id="273540"/>
    <lineage>
        <taxon>Eukaryota</taxon>
        <taxon>Viridiplantae</taxon>
        <taxon>Streptophyta</taxon>
        <taxon>Embryophyta</taxon>
        <taxon>Tracheophyta</taxon>
        <taxon>Spermatophyta</taxon>
        <taxon>Magnoliopsida</taxon>
        <taxon>Proteales</taxon>
        <taxon>Proteaceae</taxon>
        <taxon>Protea</taxon>
    </lineage>
</organism>
<evidence type="ECO:0000313" key="13">
    <source>
        <dbReference type="EMBL" id="KAJ4958667.1"/>
    </source>
</evidence>
<dbReference type="AlphaFoldDB" id="A0A9Q0K0V0"/>
<reference evidence="13" key="1">
    <citation type="journal article" date="2023" name="Plant J.">
        <title>The genome of the king protea, Protea cynaroides.</title>
        <authorList>
            <person name="Chang J."/>
            <person name="Duong T.A."/>
            <person name="Schoeman C."/>
            <person name="Ma X."/>
            <person name="Roodt D."/>
            <person name="Barker N."/>
            <person name="Li Z."/>
            <person name="Van de Peer Y."/>
            <person name="Mizrachi E."/>
        </authorList>
    </citation>
    <scope>NUCLEOTIDE SEQUENCE</scope>
    <source>
        <tissue evidence="13">Young leaves</tissue>
    </source>
</reference>
<proteinExistence type="predicted"/>
<dbReference type="SUPFAM" id="SSF52058">
    <property type="entry name" value="L domain-like"/>
    <property type="match status" value="1"/>
</dbReference>
<dbReference type="InterPro" id="IPR000719">
    <property type="entry name" value="Prot_kinase_dom"/>
</dbReference>
<dbReference type="GO" id="GO:0004672">
    <property type="term" value="F:protein kinase activity"/>
    <property type="evidence" value="ECO:0007669"/>
    <property type="project" value="InterPro"/>
</dbReference>
<evidence type="ECO:0000256" key="5">
    <source>
        <dbReference type="ARBA" id="ARBA00022737"/>
    </source>
</evidence>
<comment type="caution">
    <text evidence="13">The sequence shown here is derived from an EMBL/GenBank/DDBJ whole genome shotgun (WGS) entry which is preliminary data.</text>
</comment>
<dbReference type="Pfam" id="PF08263">
    <property type="entry name" value="LRRNT_2"/>
    <property type="match status" value="1"/>
</dbReference>
<dbReference type="Pfam" id="PF07714">
    <property type="entry name" value="PK_Tyr_Ser-Thr"/>
    <property type="match status" value="1"/>
</dbReference>
<dbReference type="Gene3D" id="3.80.10.10">
    <property type="entry name" value="Ribonuclease Inhibitor"/>
    <property type="match status" value="1"/>
</dbReference>
<evidence type="ECO:0000256" key="2">
    <source>
        <dbReference type="ARBA" id="ARBA00022614"/>
    </source>
</evidence>
<evidence type="ECO:0000313" key="14">
    <source>
        <dbReference type="Proteomes" id="UP001141806"/>
    </source>
</evidence>
<keyword evidence="5" id="KW-0677">Repeat</keyword>
<feature type="region of interest" description="Disordered" evidence="9">
    <location>
        <begin position="322"/>
        <end position="341"/>
    </location>
</feature>
<dbReference type="PANTHER" id="PTHR48007">
    <property type="entry name" value="LEUCINE-RICH REPEAT RECEPTOR-LIKE PROTEIN KINASE PXC1"/>
    <property type="match status" value="1"/>
</dbReference>
<name>A0A9Q0K0V0_9MAGN</name>
<dbReference type="Gene3D" id="3.30.200.20">
    <property type="entry name" value="Phosphorylase Kinase, domain 1"/>
    <property type="match status" value="1"/>
</dbReference>
<keyword evidence="4 11" id="KW-0732">Signal</keyword>
<dbReference type="Proteomes" id="UP001141806">
    <property type="component" value="Unassembled WGS sequence"/>
</dbReference>
<dbReference type="InterPro" id="IPR032675">
    <property type="entry name" value="LRR_dom_sf"/>
</dbReference>
<dbReference type="InterPro" id="IPR011009">
    <property type="entry name" value="Kinase-like_dom_sf"/>
</dbReference>
<dbReference type="OrthoDB" id="4062651at2759"/>
<evidence type="ECO:0000256" key="10">
    <source>
        <dbReference type="SAM" id="Phobius"/>
    </source>
</evidence>
<dbReference type="Gene3D" id="1.10.510.10">
    <property type="entry name" value="Transferase(Phosphotransferase) domain 1"/>
    <property type="match status" value="1"/>
</dbReference>
<keyword evidence="3 10" id="KW-0812">Transmembrane</keyword>
<feature type="chain" id="PRO_5040234709" description="Protein kinase domain-containing protein" evidence="11">
    <location>
        <begin position="22"/>
        <end position="700"/>
    </location>
</feature>
<feature type="region of interest" description="Disordered" evidence="9">
    <location>
        <begin position="234"/>
        <end position="263"/>
    </location>
</feature>
<dbReference type="FunFam" id="3.80.10.10:FF:000062">
    <property type="entry name" value="protein STRUBBELIG-RECEPTOR FAMILY 3"/>
    <property type="match status" value="1"/>
</dbReference>
<dbReference type="FunFam" id="3.30.200.20:FF:000125">
    <property type="entry name" value="Protein STRUBBELIG-RECEPTOR FAMILY 8"/>
    <property type="match status" value="1"/>
</dbReference>
<dbReference type="FunFam" id="1.10.510.10:FF:000095">
    <property type="entry name" value="protein STRUBBELIG-RECEPTOR FAMILY 8"/>
    <property type="match status" value="1"/>
</dbReference>
<dbReference type="GO" id="GO:0016020">
    <property type="term" value="C:membrane"/>
    <property type="evidence" value="ECO:0007669"/>
    <property type="project" value="UniProtKB-SubCell"/>
</dbReference>
<dbReference type="SUPFAM" id="SSF56112">
    <property type="entry name" value="Protein kinase-like (PK-like)"/>
    <property type="match status" value="1"/>
</dbReference>
<feature type="region of interest" description="Disordered" evidence="9">
    <location>
        <begin position="346"/>
        <end position="369"/>
    </location>
</feature>
<evidence type="ECO:0000256" key="8">
    <source>
        <dbReference type="ARBA" id="ARBA00023170"/>
    </source>
</evidence>
<dbReference type="Pfam" id="PF13855">
    <property type="entry name" value="LRR_8"/>
    <property type="match status" value="1"/>
</dbReference>
<comment type="subcellular location">
    <subcellularLocation>
        <location evidence="1">Membrane</location>
    </subcellularLocation>
</comment>
<dbReference type="InterPro" id="IPR013210">
    <property type="entry name" value="LRR_N_plant-typ"/>
</dbReference>
<keyword evidence="6 10" id="KW-1133">Transmembrane helix</keyword>
<evidence type="ECO:0000256" key="9">
    <source>
        <dbReference type="SAM" id="MobiDB-lite"/>
    </source>
</evidence>